<evidence type="ECO:0000313" key="2">
    <source>
        <dbReference type="Proteomes" id="UP000037136"/>
    </source>
</evidence>
<name>A0A2A9P4M3_OPHUN</name>
<organism evidence="1 2">
    <name type="scientific">Ophiocordyceps unilateralis</name>
    <name type="common">Zombie-ant fungus</name>
    <name type="synonym">Torrubia unilateralis</name>
    <dbReference type="NCBI Taxonomy" id="268505"/>
    <lineage>
        <taxon>Eukaryota</taxon>
        <taxon>Fungi</taxon>
        <taxon>Dikarya</taxon>
        <taxon>Ascomycota</taxon>
        <taxon>Pezizomycotina</taxon>
        <taxon>Sordariomycetes</taxon>
        <taxon>Hypocreomycetidae</taxon>
        <taxon>Hypocreales</taxon>
        <taxon>Ophiocordycipitaceae</taxon>
        <taxon>Ophiocordyceps</taxon>
    </lineage>
</organism>
<sequence>MTPSPSLETRDRVTTNLSRSICACFVICRGLGTSAKAGVEDDAQQDRWLTLQLVPVPVAIFATSPVNTSPQVGLDKSRCTRERYRTAQTMHPAVAATWIWSNEQMQLP</sequence>
<keyword evidence="2" id="KW-1185">Reference proteome</keyword>
<proteinExistence type="predicted"/>
<reference evidence="1 2" key="1">
    <citation type="journal article" date="2015" name="BMC Genomics">
        <title>Gene expression during zombie ant biting behavior reflects the complexity underlying fungal parasitic behavioral manipulation.</title>
        <authorList>
            <person name="de Bekker C."/>
            <person name="Ohm R.A."/>
            <person name="Loreto R.G."/>
            <person name="Sebastian A."/>
            <person name="Albert I."/>
            <person name="Merrow M."/>
            <person name="Brachmann A."/>
            <person name="Hughes D.P."/>
        </authorList>
    </citation>
    <scope>NUCLEOTIDE SEQUENCE [LARGE SCALE GENOMIC DNA]</scope>
    <source>
        <strain evidence="1 2">SC16a</strain>
    </source>
</reference>
<dbReference type="AlphaFoldDB" id="A0A2A9P4M3"/>
<dbReference type="EMBL" id="LAZP02000717">
    <property type="protein sequence ID" value="PFH55917.1"/>
    <property type="molecule type" value="Genomic_DNA"/>
</dbReference>
<reference evidence="1 2" key="2">
    <citation type="journal article" date="2017" name="Sci. Rep.">
        <title>Ant-infecting Ophiocordyceps genomes reveal a high diversity of potential behavioral manipulation genes and a possible major role for enterotoxins.</title>
        <authorList>
            <person name="de Bekker C."/>
            <person name="Ohm R.A."/>
            <person name="Evans H.C."/>
            <person name="Brachmann A."/>
            <person name="Hughes D.P."/>
        </authorList>
    </citation>
    <scope>NUCLEOTIDE SEQUENCE [LARGE SCALE GENOMIC DNA]</scope>
    <source>
        <strain evidence="1 2">SC16a</strain>
    </source>
</reference>
<comment type="caution">
    <text evidence="1">The sequence shown here is derived from an EMBL/GenBank/DDBJ whole genome shotgun (WGS) entry which is preliminary data.</text>
</comment>
<evidence type="ECO:0000313" key="1">
    <source>
        <dbReference type="EMBL" id="PFH55917.1"/>
    </source>
</evidence>
<protein>
    <submittedName>
        <fullName evidence="1">Uncharacterized protein</fullName>
    </submittedName>
</protein>
<accession>A0A2A9P4M3</accession>
<gene>
    <name evidence="1" type="ORF">XA68_17390</name>
</gene>
<dbReference type="Proteomes" id="UP000037136">
    <property type="component" value="Unassembled WGS sequence"/>
</dbReference>